<gene>
    <name evidence="3" type="ORF">AACH10_00520</name>
</gene>
<keyword evidence="4" id="KW-1185">Reference proteome</keyword>
<dbReference type="InterPro" id="IPR006946">
    <property type="entry name" value="DGR2-like_dom"/>
</dbReference>
<name>A0ABU9CA11_9BURK</name>
<dbReference type="Proteomes" id="UP001365405">
    <property type="component" value="Unassembled WGS sequence"/>
</dbReference>
<feature type="domain" description="DUF642" evidence="2">
    <location>
        <begin position="27"/>
        <end position="186"/>
    </location>
</feature>
<organism evidence="3 4">
    <name type="scientific">Pseudaquabacterium inlustre</name>
    <dbReference type="NCBI Taxonomy" id="2984192"/>
    <lineage>
        <taxon>Bacteria</taxon>
        <taxon>Pseudomonadati</taxon>
        <taxon>Pseudomonadota</taxon>
        <taxon>Betaproteobacteria</taxon>
        <taxon>Burkholderiales</taxon>
        <taxon>Sphaerotilaceae</taxon>
        <taxon>Pseudaquabacterium</taxon>
    </lineage>
</organism>
<evidence type="ECO:0000259" key="2">
    <source>
        <dbReference type="Pfam" id="PF04862"/>
    </source>
</evidence>
<dbReference type="RefSeq" id="WP_341408390.1">
    <property type="nucleotide sequence ID" value="NZ_JBBUTH010000001.1"/>
</dbReference>
<evidence type="ECO:0000256" key="1">
    <source>
        <dbReference type="SAM" id="SignalP"/>
    </source>
</evidence>
<dbReference type="EMBL" id="JBBUTH010000001">
    <property type="protein sequence ID" value="MEK8048715.1"/>
    <property type="molecule type" value="Genomic_DNA"/>
</dbReference>
<feature type="signal peptide" evidence="1">
    <location>
        <begin position="1"/>
        <end position="25"/>
    </location>
</feature>
<proteinExistence type="predicted"/>
<reference evidence="3 4" key="1">
    <citation type="submission" date="2024-04" db="EMBL/GenBank/DDBJ databases">
        <title>Novel species of the genus Ideonella isolated from streams.</title>
        <authorList>
            <person name="Lu H."/>
        </authorList>
    </citation>
    <scope>NUCLEOTIDE SEQUENCE [LARGE SCALE GENOMIC DNA]</scope>
    <source>
        <strain evidence="3 4">DXS22W</strain>
    </source>
</reference>
<comment type="caution">
    <text evidence="3">The sequence shown here is derived from an EMBL/GenBank/DDBJ whole genome shotgun (WGS) entry which is preliminary data.</text>
</comment>
<keyword evidence="1" id="KW-0732">Signal</keyword>
<evidence type="ECO:0000313" key="3">
    <source>
        <dbReference type="EMBL" id="MEK8048715.1"/>
    </source>
</evidence>
<dbReference type="Pfam" id="PF04862">
    <property type="entry name" value="DUF642"/>
    <property type="match status" value="1"/>
</dbReference>
<evidence type="ECO:0000313" key="4">
    <source>
        <dbReference type="Proteomes" id="UP001365405"/>
    </source>
</evidence>
<accession>A0ABU9CA11</accession>
<sequence>MTIRSSAKLCVLGLALLAAVGAAQATLVTNGGFEDPSLDLSSGYKYLADNPTNYDSTTLKGWRVTDDGDGERSYAMDGAVYRPRGVVIPEGHVAIFMNQGTSLATDISLVAGQRYQVSFFAQYCVTCKTTGPLEVTIGTDTFQFVLPAGYQSFDYVAKSTNPATQLSFTNTSPTDDYRGITLDDVQVNILPTSTVDEPPTAMMVLMAGALLLVKRRKKQQAKPAVAA</sequence>
<protein>
    <submittedName>
        <fullName evidence="3">DUF642 domain-containing protein</fullName>
    </submittedName>
</protein>
<feature type="chain" id="PRO_5046670110" evidence="1">
    <location>
        <begin position="26"/>
        <end position="227"/>
    </location>
</feature>
<dbReference type="Gene3D" id="2.60.120.260">
    <property type="entry name" value="Galactose-binding domain-like"/>
    <property type="match status" value="1"/>
</dbReference>